<feature type="domain" description="N-(5'phosphoribosyl) anthranilate isomerase (PRAI)" evidence="10">
    <location>
        <begin position="4"/>
        <end position="207"/>
    </location>
</feature>
<sequence>MTGVKICGLTTPETLDVALDHGAAFVGAVMFARSPRNISPEAARPLFERARGRAGIVAVTVDADDDLLSRIGAHLRPDFVQLHGRETVARAHAVRTLTGAGIIKVLSVSTAEDLDAAKDWEAHVEHLMFDAKPPEGSVLPGGVGATFDWAMLGGRTFRKPWFLAGGLTPGNAAEAAAISSAPLLDVSSGVESAPGVKDAARIAAFLKAVV</sequence>
<proteinExistence type="inferred from homology"/>
<keyword evidence="6 9" id="KW-0822">Tryptophan biosynthesis</keyword>
<comment type="catalytic activity">
    <reaction evidence="1 9">
        <text>N-(5-phospho-beta-D-ribosyl)anthranilate = 1-(2-carboxyphenylamino)-1-deoxy-D-ribulose 5-phosphate</text>
        <dbReference type="Rhea" id="RHEA:21540"/>
        <dbReference type="ChEBI" id="CHEBI:18277"/>
        <dbReference type="ChEBI" id="CHEBI:58613"/>
        <dbReference type="EC" id="5.3.1.24"/>
    </reaction>
</comment>
<protein>
    <recommendedName>
        <fullName evidence="4 9">N-(5'-phosphoribosyl)anthranilate isomerase</fullName>
        <shortName evidence="9">PRAI</shortName>
        <ecNumber evidence="3 9">5.3.1.24</ecNumber>
    </recommendedName>
</protein>
<dbReference type="GO" id="GO:0004640">
    <property type="term" value="F:phosphoribosylanthranilate isomerase activity"/>
    <property type="evidence" value="ECO:0007669"/>
    <property type="project" value="UniProtKB-UniRule"/>
</dbReference>
<keyword evidence="5 9" id="KW-0028">Amino-acid biosynthesis</keyword>
<dbReference type="InterPro" id="IPR044643">
    <property type="entry name" value="TrpF_fam"/>
</dbReference>
<comment type="caution">
    <text evidence="11">The sequence shown here is derived from an EMBL/GenBank/DDBJ whole genome shotgun (WGS) entry which is preliminary data.</text>
</comment>
<dbReference type="NCBIfam" id="NF002295">
    <property type="entry name" value="PRK01222.1-1"/>
    <property type="match status" value="1"/>
</dbReference>
<evidence type="ECO:0000256" key="7">
    <source>
        <dbReference type="ARBA" id="ARBA00023141"/>
    </source>
</evidence>
<dbReference type="Gene3D" id="3.20.20.70">
    <property type="entry name" value="Aldolase class I"/>
    <property type="match status" value="1"/>
</dbReference>
<dbReference type="InterPro" id="IPR013785">
    <property type="entry name" value="Aldolase_TIM"/>
</dbReference>
<keyword evidence="8 9" id="KW-0413">Isomerase</keyword>
<evidence type="ECO:0000256" key="4">
    <source>
        <dbReference type="ARBA" id="ARBA00022272"/>
    </source>
</evidence>
<accession>A0A258HFV4</accession>
<dbReference type="SUPFAM" id="SSF51366">
    <property type="entry name" value="Ribulose-phoshate binding barrel"/>
    <property type="match status" value="1"/>
</dbReference>
<dbReference type="EC" id="5.3.1.24" evidence="3 9"/>
<evidence type="ECO:0000256" key="6">
    <source>
        <dbReference type="ARBA" id="ARBA00022822"/>
    </source>
</evidence>
<gene>
    <name evidence="9" type="primary">trpF</name>
    <name evidence="11" type="ORF">B7Y86_14145</name>
</gene>
<dbReference type="UniPathway" id="UPA00035">
    <property type="reaction ID" value="UER00042"/>
</dbReference>
<evidence type="ECO:0000313" key="12">
    <source>
        <dbReference type="Proteomes" id="UP000216147"/>
    </source>
</evidence>
<reference evidence="11 12" key="1">
    <citation type="submission" date="2017-03" db="EMBL/GenBank/DDBJ databases">
        <title>Lifting the veil on microbial sulfur biogeochemistry in mining wastewaters.</title>
        <authorList>
            <person name="Kantor R.S."/>
            <person name="Colenbrander Nelson T."/>
            <person name="Marshall S."/>
            <person name="Bennett D."/>
            <person name="Apte S."/>
            <person name="Camacho D."/>
            <person name="Thomas B.C."/>
            <person name="Warren L.A."/>
            <person name="Banfield J.F."/>
        </authorList>
    </citation>
    <scope>NUCLEOTIDE SEQUENCE [LARGE SCALE GENOMIC DNA]</scope>
    <source>
        <strain evidence="11">32-68-21</strain>
    </source>
</reference>
<evidence type="ECO:0000256" key="8">
    <source>
        <dbReference type="ARBA" id="ARBA00023235"/>
    </source>
</evidence>
<name>A0A258HFV4_9CAUL</name>
<dbReference type="HAMAP" id="MF_00135">
    <property type="entry name" value="PRAI"/>
    <property type="match status" value="1"/>
</dbReference>
<dbReference type="EMBL" id="NCEQ01000015">
    <property type="protein sequence ID" value="OYX55222.1"/>
    <property type="molecule type" value="Genomic_DNA"/>
</dbReference>
<dbReference type="InterPro" id="IPR001240">
    <property type="entry name" value="PRAI_dom"/>
</dbReference>
<dbReference type="PANTHER" id="PTHR42894">
    <property type="entry name" value="N-(5'-PHOSPHORIBOSYL)ANTHRANILATE ISOMERASE"/>
    <property type="match status" value="1"/>
</dbReference>
<evidence type="ECO:0000256" key="1">
    <source>
        <dbReference type="ARBA" id="ARBA00001164"/>
    </source>
</evidence>
<evidence type="ECO:0000259" key="10">
    <source>
        <dbReference type="Pfam" id="PF00697"/>
    </source>
</evidence>
<dbReference type="Proteomes" id="UP000216147">
    <property type="component" value="Unassembled WGS sequence"/>
</dbReference>
<dbReference type="AlphaFoldDB" id="A0A258HFV4"/>
<evidence type="ECO:0000256" key="3">
    <source>
        <dbReference type="ARBA" id="ARBA00012572"/>
    </source>
</evidence>
<evidence type="ECO:0000256" key="2">
    <source>
        <dbReference type="ARBA" id="ARBA00004664"/>
    </source>
</evidence>
<dbReference type="CDD" id="cd00405">
    <property type="entry name" value="PRAI"/>
    <property type="match status" value="1"/>
</dbReference>
<dbReference type="InterPro" id="IPR011060">
    <property type="entry name" value="RibuloseP-bd_barrel"/>
</dbReference>
<comment type="pathway">
    <text evidence="2 9">Amino-acid biosynthesis; L-tryptophan biosynthesis; L-tryptophan from chorismate: step 3/5.</text>
</comment>
<dbReference type="PANTHER" id="PTHR42894:SF1">
    <property type="entry name" value="N-(5'-PHOSPHORIBOSYL)ANTHRANILATE ISOMERASE"/>
    <property type="match status" value="1"/>
</dbReference>
<dbReference type="GO" id="GO:0000162">
    <property type="term" value="P:L-tryptophan biosynthetic process"/>
    <property type="evidence" value="ECO:0007669"/>
    <property type="project" value="UniProtKB-UniRule"/>
</dbReference>
<evidence type="ECO:0000313" key="11">
    <source>
        <dbReference type="EMBL" id="OYX55222.1"/>
    </source>
</evidence>
<comment type="similarity">
    <text evidence="9">Belongs to the TrpF family.</text>
</comment>
<keyword evidence="7 9" id="KW-0057">Aromatic amino acid biosynthesis</keyword>
<dbReference type="Pfam" id="PF00697">
    <property type="entry name" value="PRAI"/>
    <property type="match status" value="1"/>
</dbReference>
<organism evidence="11 12">
    <name type="scientific">Brevundimonas subvibrioides</name>
    <dbReference type="NCBI Taxonomy" id="74313"/>
    <lineage>
        <taxon>Bacteria</taxon>
        <taxon>Pseudomonadati</taxon>
        <taxon>Pseudomonadota</taxon>
        <taxon>Alphaproteobacteria</taxon>
        <taxon>Caulobacterales</taxon>
        <taxon>Caulobacteraceae</taxon>
        <taxon>Brevundimonas</taxon>
    </lineage>
</organism>
<evidence type="ECO:0000256" key="9">
    <source>
        <dbReference type="HAMAP-Rule" id="MF_00135"/>
    </source>
</evidence>
<evidence type="ECO:0000256" key="5">
    <source>
        <dbReference type="ARBA" id="ARBA00022605"/>
    </source>
</evidence>